<organism evidence="2 3">
    <name type="scientific">Pedosphaera parvula (strain Ellin514)</name>
    <dbReference type="NCBI Taxonomy" id="320771"/>
    <lineage>
        <taxon>Bacteria</taxon>
        <taxon>Pseudomonadati</taxon>
        <taxon>Verrucomicrobiota</taxon>
        <taxon>Pedosphaerae</taxon>
        <taxon>Pedosphaerales</taxon>
        <taxon>Pedosphaeraceae</taxon>
        <taxon>Pedosphaera</taxon>
    </lineage>
</organism>
<sequence length="166" mass="18656">MSIYKSDDDQVIPGVDPIQLIKDSQNARAEKIQQRTGMVFGVAVFGMIALLMLKFANGPYTPYRSSKAFYDTSFLQRFSFMWLTLLMACIPVSMLAGFRIKYPFLFSSKAQTPSILIGAIGLGIVICVAAVFFSRPYSGVKLDRASEGWYFMGGWFLVLWGIVFRK</sequence>
<reference evidence="2 3" key="1">
    <citation type="journal article" date="2011" name="J. Bacteriol.">
        <title>Genome sequence of 'Pedosphaera parvula' Ellin514, an aerobic Verrucomicrobial isolate from pasture soil.</title>
        <authorList>
            <person name="Kant R."/>
            <person name="van Passel M.W."/>
            <person name="Sangwan P."/>
            <person name="Palva A."/>
            <person name="Lucas S."/>
            <person name="Copeland A."/>
            <person name="Lapidus A."/>
            <person name="Glavina Del Rio T."/>
            <person name="Dalin E."/>
            <person name="Tice H."/>
            <person name="Bruce D."/>
            <person name="Goodwin L."/>
            <person name="Pitluck S."/>
            <person name="Chertkov O."/>
            <person name="Larimer F.W."/>
            <person name="Land M.L."/>
            <person name="Hauser L."/>
            <person name="Brettin T.S."/>
            <person name="Detter J.C."/>
            <person name="Han S."/>
            <person name="de Vos W.M."/>
            <person name="Janssen P.H."/>
            <person name="Smidt H."/>
        </authorList>
    </citation>
    <scope>NUCLEOTIDE SEQUENCE [LARGE SCALE GENOMIC DNA]</scope>
    <source>
        <strain evidence="2 3">Ellin514</strain>
    </source>
</reference>
<dbReference type="Proteomes" id="UP000003688">
    <property type="component" value="Unassembled WGS sequence"/>
</dbReference>
<comment type="caution">
    <text evidence="2">The sequence shown here is derived from an EMBL/GenBank/DDBJ whole genome shotgun (WGS) entry which is preliminary data.</text>
</comment>
<evidence type="ECO:0000256" key="1">
    <source>
        <dbReference type="SAM" id="Phobius"/>
    </source>
</evidence>
<dbReference type="EMBL" id="ABOX02000060">
    <property type="protein sequence ID" value="EEF57653.1"/>
    <property type="molecule type" value="Genomic_DNA"/>
</dbReference>
<accession>B9XR40</accession>
<keyword evidence="1" id="KW-0812">Transmembrane</keyword>
<gene>
    <name evidence="2" type="ORF">Cflav_PD0688</name>
</gene>
<proteinExistence type="predicted"/>
<keyword evidence="3" id="KW-1185">Reference proteome</keyword>
<keyword evidence="1" id="KW-0472">Membrane</keyword>
<feature type="transmembrane region" description="Helical" evidence="1">
    <location>
        <begin position="38"/>
        <end position="60"/>
    </location>
</feature>
<keyword evidence="1" id="KW-1133">Transmembrane helix</keyword>
<name>B9XR40_PEDPL</name>
<dbReference type="RefSeq" id="WP_007418275.1">
    <property type="nucleotide sequence ID" value="NZ_ABOX02000060.1"/>
</dbReference>
<feature type="transmembrane region" description="Helical" evidence="1">
    <location>
        <begin position="80"/>
        <end position="102"/>
    </location>
</feature>
<evidence type="ECO:0000313" key="3">
    <source>
        <dbReference type="Proteomes" id="UP000003688"/>
    </source>
</evidence>
<dbReference type="AlphaFoldDB" id="B9XR40"/>
<feature type="transmembrane region" description="Helical" evidence="1">
    <location>
        <begin position="148"/>
        <end position="164"/>
    </location>
</feature>
<evidence type="ECO:0000313" key="2">
    <source>
        <dbReference type="EMBL" id="EEF57653.1"/>
    </source>
</evidence>
<feature type="transmembrane region" description="Helical" evidence="1">
    <location>
        <begin position="114"/>
        <end position="133"/>
    </location>
</feature>
<protein>
    <submittedName>
        <fullName evidence="2">Uncharacterized protein</fullName>
    </submittedName>
</protein>